<dbReference type="SMART" id="SM00737">
    <property type="entry name" value="ML"/>
    <property type="match status" value="1"/>
</dbReference>
<feature type="domain" description="MD-2-related lipid-recognition" evidence="8">
    <location>
        <begin position="33"/>
        <end position="149"/>
    </location>
</feature>
<dbReference type="AlphaFoldDB" id="A0A5P1EGT2"/>
<evidence type="ECO:0000313" key="9">
    <source>
        <dbReference type="EMBL" id="ONK65106.1"/>
    </source>
</evidence>
<gene>
    <name evidence="9" type="ORF">A4U43_C07F33740</name>
</gene>
<dbReference type="InterPro" id="IPR039670">
    <property type="entry name" value="NPC2-like"/>
</dbReference>
<proteinExistence type="inferred from homology"/>
<evidence type="ECO:0000256" key="3">
    <source>
        <dbReference type="ARBA" id="ARBA00011245"/>
    </source>
</evidence>
<dbReference type="FunFam" id="2.60.40.770:FF:000002">
    <property type="entry name" value="putative phosphatidylglycerol/phosphatidylinositol transfer protein DDB_G0282179"/>
    <property type="match status" value="1"/>
</dbReference>
<reference evidence="10" key="1">
    <citation type="journal article" date="2017" name="Nat. Commun.">
        <title>The asparagus genome sheds light on the origin and evolution of a young Y chromosome.</title>
        <authorList>
            <person name="Harkess A."/>
            <person name="Zhou J."/>
            <person name="Xu C."/>
            <person name="Bowers J.E."/>
            <person name="Van der Hulst R."/>
            <person name="Ayyampalayam S."/>
            <person name="Mercati F."/>
            <person name="Riccardi P."/>
            <person name="McKain M.R."/>
            <person name="Kakrana A."/>
            <person name="Tang H."/>
            <person name="Ray J."/>
            <person name="Groenendijk J."/>
            <person name="Arikit S."/>
            <person name="Mathioni S.M."/>
            <person name="Nakano M."/>
            <person name="Shan H."/>
            <person name="Telgmann-Rauber A."/>
            <person name="Kanno A."/>
            <person name="Yue Z."/>
            <person name="Chen H."/>
            <person name="Li W."/>
            <person name="Chen Y."/>
            <person name="Xu X."/>
            <person name="Zhang Y."/>
            <person name="Luo S."/>
            <person name="Chen H."/>
            <person name="Gao J."/>
            <person name="Mao Z."/>
            <person name="Pires J.C."/>
            <person name="Luo M."/>
            <person name="Kudrna D."/>
            <person name="Wing R.A."/>
            <person name="Meyers B.C."/>
            <person name="Yi K."/>
            <person name="Kong H."/>
            <person name="Lavrijsen P."/>
            <person name="Sunseri F."/>
            <person name="Falavigna A."/>
            <person name="Ye Y."/>
            <person name="Leebens-Mack J.H."/>
            <person name="Chen G."/>
        </authorList>
    </citation>
    <scope>NUCLEOTIDE SEQUENCE [LARGE SCALE GENOMIC DNA]</scope>
    <source>
        <strain evidence="10">cv. DH0086</strain>
    </source>
</reference>
<dbReference type="GO" id="GO:0032366">
    <property type="term" value="P:intracellular sterol transport"/>
    <property type="evidence" value="ECO:0007669"/>
    <property type="project" value="InterPro"/>
</dbReference>
<dbReference type="InterPro" id="IPR003172">
    <property type="entry name" value="ML_dom"/>
</dbReference>
<organism evidence="9 10">
    <name type="scientific">Asparagus officinalis</name>
    <name type="common">Garden asparagus</name>
    <dbReference type="NCBI Taxonomy" id="4686"/>
    <lineage>
        <taxon>Eukaryota</taxon>
        <taxon>Viridiplantae</taxon>
        <taxon>Streptophyta</taxon>
        <taxon>Embryophyta</taxon>
        <taxon>Tracheophyta</taxon>
        <taxon>Spermatophyta</taxon>
        <taxon>Magnoliopsida</taxon>
        <taxon>Liliopsida</taxon>
        <taxon>Asparagales</taxon>
        <taxon>Asparagaceae</taxon>
        <taxon>Asparagoideae</taxon>
        <taxon>Asparagus</taxon>
    </lineage>
</organism>
<dbReference type="Gramene" id="ONK65106">
    <property type="protein sequence ID" value="ONK65106"/>
    <property type="gene ID" value="A4U43_C07F33740"/>
</dbReference>
<evidence type="ECO:0000256" key="4">
    <source>
        <dbReference type="ARBA" id="ARBA00022448"/>
    </source>
</evidence>
<dbReference type="InterPro" id="IPR014756">
    <property type="entry name" value="Ig_E-set"/>
</dbReference>
<evidence type="ECO:0000256" key="2">
    <source>
        <dbReference type="ARBA" id="ARBA00006370"/>
    </source>
</evidence>
<accession>A0A5P1EGT2</accession>
<dbReference type="PANTHER" id="PTHR11306:SF0">
    <property type="entry name" value="PHOSPHATIDYLGLYCEROL_PHOSPHATIDYLINOSITOL TRANSFER PROTEIN"/>
    <property type="match status" value="1"/>
</dbReference>
<dbReference type="EMBL" id="CM007387">
    <property type="protein sequence ID" value="ONK65106.1"/>
    <property type="molecule type" value="Genomic_DNA"/>
</dbReference>
<evidence type="ECO:0000259" key="8">
    <source>
        <dbReference type="SMART" id="SM00737"/>
    </source>
</evidence>
<evidence type="ECO:0000256" key="7">
    <source>
        <dbReference type="SAM" id="SignalP"/>
    </source>
</evidence>
<evidence type="ECO:0000313" key="10">
    <source>
        <dbReference type="Proteomes" id="UP000243459"/>
    </source>
</evidence>
<feature type="chain" id="PRO_5024432349" description="MD-2-related lipid-recognition domain-containing protein" evidence="7">
    <location>
        <begin position="31"/>
        <end position="161"/>
    </location>
</feature>
<protein>
    <recommendedName>
        <fullName evidence="8">MD-2-related lipid-recognition domain-containing protein</fullName>
    </recommendedName>
</protein>
<dbReference type="OrthoDB" id="6409159at2759"/>
<dbReference type="OMA" id="NHELSCI"/>
<evidence type="ECO:0000256" key="6">
    <source>
        <dbReference type="ARBA" id="ARBA00023055"/>
    </source>
</evidence>
<dbReference type="Proteomes" id="UP000243459">
    <property type="component" value="Chromosome 7"/>
</dbReference>
<keyword evidence="4" id="KW-0813">Transport</keyword>
<name>A0A5P1EGT2_ASPOF</name>
<dbReference type="GO" id="GO:0032934">
    <property type="term" value="F:sterol binding"/>
    <property type="evidence" value="ECO:0007669"/>
    <property type="project" value="InterPro"/>
</dbReference>
<dbReference type="CDD" id="cd00917">
    <property type="entry name" value="PG-PI_TP"/>
    <property type="match status" value="1"/>
</dbReference>
<dbReference type="PANTHER" id="PTHR11306">
    <property type="entry name" value="NIEMANN PICK TYPE C2 PROTEIN NPC2-RELATED"/>
    <property type="match status" value="1"/>
</dbReference>
<keyword evidence="10" id="KW-1185">Reference proteome</keyword>
<evidence type="ECO:0000256" key="5">
    <source>
        <dbReference type="ARBA" id="ARBA00022729"/>
    </source>
</evidence>
<dbReference type="Gene3D" id="2.60.40.770">
    <property type="match status" value="1"/>
</dbReference>
<comment type="similarity">
    <text evidence="2">Belongs to the NPC2 family.</text>
</comment>
<dbReference type="SUPFAM" id="SSF81296">
    <property type="entry name" value="E set domains"/>
    <property type="match status" value="1"/>
</dbReference>
<sequence>MAIFVGPRRSLLLAALVVCVCLLSSLIVQGTDFEYCNKKANYPVKISGVEIQPDPIETGKPAKFKISATTGDVIYKGKVELDVKYYFLHVHSETKDLCEETSCPITTGDFVLSHEQTLPSLTPPGSYTLTMKIYGEDGKKQLSCIDLYFSISWLSSSVADI</sequence>
<dbReference type="Pfam" id="PF02221">
    <property type="entry name" value="E1_DerP2_DerF2"/>
    <property type="match status" value="1"/>
</dbReference>
<comment type="subunit">
    <text evidence="3">Monomer.</text>
</comment>
<comment type="function">
    <text evidence="1">Catalyzes the intermembrane transfer of phosphatidylglycerol and phosphatidylinositol.</text>
</comment>
<keyword evidence="5 7" id="KW-0732">Signal</keyword>
<dbReference type="InterPro" id="IPR033917">
    <property type="entry name" value="ML_PG-PI_TP"/>
</dbReference>
<feature type="signal peptide" evidence="7">
    <location>
        <begin position="1"/>
        <end position="30"/>
    </location>
</feature>
<evidence type="ECO:0000256" key="1">
    <source>
        <dbReference type="ARBA" id="ARBA00002053"/>
    </source>
</evidence>
<keyword evidence="6" id="KW-0445">Lipid transport</keyword>